<dbReference type="EMBL" id="MN059589">
    <property type="protein sequence ID" value="QED45219.1"/>
    <property type="molecule type" value="Genomic_RNA"/>
</dbReference>
<evidence type="ECO:0000313" key="6">
    <source>
        <dbReference type="EMBL" id="QED45233.1"/>
    </source>
</evidence>
<dbReference type="EMBL" id="MN059613">
    <property type="protein sequence ID" value="QED45267.1"/>
    <property type="molecule type" value="Genomic_RNA"/>
</dbReference>
<dbReference type="EMBL" id="MN059601">
    <property type="protein sequence ID" value="QED45243.1"/>
    <property type="molecule type" value="Genomic_RNA"/>
</dbReference>
<evidence type="ECO:0000313" key="9">
    <source>
        <dbReference type="EMBL" id="QED45287.1"/>
    </source>
</evidence>
<evidence type="ECO:0000313" key="2">
    <source>
        <dbReference type="EMBL" id="QED45195.1"/>
    </source>
</evidence>
<gene>
    <name evidence="6" type="primary">ORF2</name>
</gene>
<dbReference type="EMBL" id="MN059566">
    <property type="protein sequence ID" value="QED45173.1"/>
    <property type="molecule type" value="Genomic_RNA"/>
</dbReference>
<name>A0A6M2YYV0_9POTV</name>
<protein>
    <submittedName>
        <fullName evidence="6">PIPO</fullName>
    </submittedName>
</protein>
<accession>A0A6M2YYV0</accession>
<evidence type="ECO:0000313" key="8">
    <source>
        <dbReference type="EMBL" id="QED45267.1"/>
    </source>
</evidence>
<sequence>MLRRDLSRTMARIKFVGKMLVRMGKAKMYATYLQHFKLERYECAKRQCEEMFETVFNIHFDGSKSASFKFLFNDNVGKG</sequence>
<evidence type="ECO:0000313" key="5">
    <source>
        <dbReference type="EMBL" id="QED45219.1"/>
    </source>
</evidence>
<evidence type="ECO:0000313" key="1">
    <source>
        <dbReference type="EMBL" id="QED45173.1"/>
    </source>
</evidence>
<evidence type="ECO:0000313" key="4">
    <source>
        <dbReference type="EMBL" id="QED45209.1"/>
    </source>
</evidence>
<dbReference type="EMBL" id="MN059623">
    <property type="protein sequence ID" value="QED45287.1"/>
    <property type="molecule type" value="Genomic_RNA"/>
</dbReference>
<dbReference type="EMBL" id="MN059596">
    <property type="protein sequence ID" value="QED45233.1"/>
    <property type="molecule type" value="Genomic_RNA"/>
</dbReference>
<reference evidence="6" key="1">
    <citation type="submission" date="2019-06" db="EMBL/GenBank/DDBJ databases">
        <authorList>
            <person name="Jo Y."/>
            <person name="Cho W.K."/>
        </authorList>
    </citation>
    <scope>NUCLEOTIDE SEQUENCE</scope>
    <source>
        <strain evidence="9">G110</strain>
        <strain evidence="1">G15-2</strain>
        <strain evidence="2">G37-1</strain>
        <strain evidence="3">G39</strain>
        <strain evidence="4">G46-2</strain>
        <strain evidence="5">G55</strain>
        <strain evidence="6">G64</strain>
        <strain evidence="7">G76-2</strain>
        <strain evidence="8">G89</strain>
    </source>
</reference>
<evidence type="ECO:0000313" key="3">
    <source>
        <dbReference type="EMBL" id="QED45199.1"/>
    </source>
</evidence>
<evidence type="ECO:0000313" key="7">
    <source>
        <dbReference type="EMBL" id="QED45243.1"/>
    </source>
</evidence>
<organism evidence="6">
    <name type="scientific">Onion yellow dwarf virus</name>
    <dbReference type="NCBI Taxonomy" id="43130"/>
    <lineage>
        <taxon>Viruses</taxon>
        <taxon>Riboviria</taxon>
        <taxon>Orthornavirae</taxon>
        <taxon>Pisuviricota</taxon>
        <taxon>Stelpaviricetes</taxon>
        <taxon>Patatavirales</taxon>
        <taxon>Potyviridae</taxon>
        <taxon>Potyvirus</taxon>
        <taxon>Potyvirus cepae</taxon>
    </lineage>
</organism>
<proteinExistence type="predicted"/>
<dbReference type="EMBL" id="MN059577">
    <property type="protein sequence ID" value="QED45195.1"/>
    <property type="molecule type" value="Genomic_RNA"/>
</dbReference>
<dbReference type="EMBL" id="MN059584">
    <property type="protein sequence ID" value="QED45209.1"/>
    <property type="molecule type" value="Genomic_RNA"/>
</dbReference>
<dbReference type="EMBL" id="MN059579">
    <property type="protein sequence ID" value="QED45199.1"/>
    <property type="molecule type" value="Genomic_RNA"/>
</dbReference>